<dbReference type="Gene3D" id="3.40.50.1240">
    <property type="entry name" value="Phosphoglycerate mutase-like"/>
    <property type="match status" value="1"/>
</dbReference>
<protein>
    <submittedName>
        <fullName evidence="2">Histidine phosphatase superfamily</fullName>
    </submittedName>
</protein>
<dbReference type="InterPro" id="IPR000560">
    <property type="entry name" value="His_Pase_clade-2"/>
</dbReference>
<comment type="caution">
    <text evidence="2">The sequence shown here is derived from an EMBL/GenBank/DDBJ whole genome shotgun (WGS) entry which is preliminary data.</text>
</comment>
<dbReference type="EMBL" id="MU865327">
    <property type="protein sequence ID" value="KAK4227738.1"/>
    <property type="molecule type" value="Genomic_DNA"/>
</dbReference>
<dbReference type="Pfam" id="PF00328">
    <property type="entry name" value="His_Phos_2"/>
    <property type="match status" value="2"/>
</dbReference>
<evidence type="ECO:0000313" key="2">
    <source>
        <dbReference type="EMBL" id="KAK4227738.1"/>
    </source>
</evidence>
<dbReference type="PANTHER" id="PTHR11567:SF195">
    <property type="entry name" value="ACID PHOSPHATASE, PUTATIVE (AFU_ORTHOLOGUE AFUA_3G14570)-RELATED"/>
    <property type="match status" value="1"/>
</dbReference>
<dbReference type="InterPro" id="IPR029033">
    <property type="entry name" value="His_PPase_superfam"/>
</dbReference>
<sequence length="483" mass="54022">MWSTPIFECSANLVLQSPSIPPIAKIDLNWHPPISSKINNLTSAINGTGTYGFIFNSSTLPNGVPYGTYNWCNMPHVRPAEYPQVNTSLYTLAYVEVIHRHHKRTPYSANTFPVESYPWDCDDSSLFHYASPLATNHDPAKTYYKLFNHPSNLLTPPGFSGTCQFPQITHSGLLDSFDHGKDLFQVYHTLLNFLPKHYDPSLISFRVTNNPITSQVASMIISSMFGPSLPNIPLLIQPPTIDSLEPSYPCPAAKRNFSLYGPGSSNSNWTTHLTAASSLFTQLDSISGVSPLDKGFHISFDHYFDNLSSRLCHSYSLPCNITNPSLCITQEMADTVFRLGEYEYSYLYRDAGPQTLEFSVGIYGIWIAELTQNIRDVVIGGKQESQIKYRHNVAHDGSISYILSILQVEEMVWPGMGSEIVFELYQGKENKKYYIRILWGGQVLRSSNPTLGVLDLIDVEILLDYFDGLIGKGAEKIPGLCSL</sequence>
<organism evidence="2 3">
    <name type="scientific">Podospora fimiseda</name>
    <dbReference type="NCBI Taxonomy" id="252190"/>
    <lineage>
        <taxon>Eukaryota</taxon>
        <taxon>Fungi</taxon>
        <taxon>Dikarya</taxon>
        <taxon>Ascomycota</taxon>
        <taxon>Pezizomycotina</taxon>
        <taxon>Sordariomycetes</taxon>
        <taxon>Sordariomycetidae</taxon>
        <taxon>Sordariales</taxon>
        <taxon>Podosporaceae</taxon>
        <taxon>Podospora</taxon>
    </lineage>
</organism>
<gene>
    <name evidence="2" type="ORF">QBC38DRAFT_544780</name>
</gene>
<dbReference type="InterPro" id="IPR050645">
    <property type="entry name" value="Histidine_acid_phosphatase"/>
</dbReference>
<dbReference type="AlphaFoldDB" id="A0AAN7BRH4"/>
<evidence type="ECO:0000313" key="3">
    <source>
        <dbReference type="Proteomes" id="UP001301958"/>
    </source>
</evidence>
<name>A0AAN7BRH4_9PEZI</name>
<accession>A0AAN7BRH4</accession>
<proteinExistence type="inferred from homology"/>
<dbReference type="Proteomes" id="UP001301958">
    <property type="component" value="Unassembled WGS sequence"/>
</dbReference>
<dbReference type="GO" id="GO:0016791">
    <property type="term" value="F:phosphatase activity"/>
    <property type="evidence" value="ECO:0007669"/>
    <property type="project" value="TreeGrafter"/>
</dbReference>
<reference evidence="2" key="1">
    <citation type="journal article" date="2023" name="Mol. Phylogenet. Evol.">
        <title>Genome-scale phylogeny and comparative genomics of the fungal order Sordariales.</title>
        <authorList>
            <person name="Hensen N."/>
            <person name="Bonometti L."/>
            <person name="Westerberg I."/>
            <person name="Brannstrom I.O."/>
            <person name="Guillou S."/>
            <person name="Cros-Aarteil S."/>
            <person name="Calhoun S."/>
            <person name="Haridas S."/>
            <person name="Kuo A."/>
            <person name="Mondo S."/>
            <person name="Pangilinan J."/>
            <person name="Riley R."/>
            <person name="LaButti K."/>
            <person name="Andreopoulos B."/>
            <person name="Lipzen A."/>
            <person name="Chen C."/>
            <person name="Yan M."/>
            <person name="Daum C."/>
            <person name="Ng V."/>
            <person name="Clum A."/>
            <person name="Steindorff A."/>
            <person name="Ohm R.A."/>
            <person name="Martin F."/>
            <person name="Silar P."/>
            <person name="Natvig D.O."/>
            <person name="Lalanne C."/>
            <person name="Gautier V."/>
            <person name="Ament-Velasquez S.L."/>
            <person name="Kruys A."/>
            <person name="Hutchinson M.I."/>
            <person name="Powell A.J."/>
            <person name="Barry K."/>
            <person name="Miller A.N."/>
            <person name="Grigoriev I.V."/>
            <person name="Debuchy R."/>
            <person name="Gladieux P."/>
            <person name="Hiltunen Thoren M."/>
            <person name="Johannesson H."/>
        </authorList>
    </citation>
    <scope>NUCLEOTIDE SEQUENCE</scope>
    <source>
        <strain evidence="2">CBS 990.96</strain>
    </source>
</reference>
<dbReference type="SUPFAM" id="SSF53254">
    <property type="entry name" value="Phosphoglycerate mutase-like"/>
    <property type="match status" value="1"/>
</dbReference>
<evidence type="ECO:0000256" key="1">
    <source>
        <dbReference type="ARBA" id="ARBA00005375"/>
    </source>
</evidence>
<dbReference type="PANTHER" id="PTHR11567">
    <property type="entry name" value="ACID PHOSPHATASE-RELATED"/>
    <property type="match status" value="1"/>
</dbReference>
<keyword evidence="3" id="KW-1185">Reference proteome</keyword>
<reference evidence="2" key="2">
    <citation type="submission" date="2023-05" db="EMBL/GenBank/DDBJ databases">
        <authorList>
            <consortium name="Lawrence Berkeley National Laboratory"/>
            <person name="Steindorff A."/>
            <person name="Hensen N."/>
            <person name="Bonometti L."/>
            <person name="Westerberg I."/>
            <person name="Brannstrom I.O."/>
            <person name="Guillou S."/>
            <person name="Cros-Aarteil S."/>
            <person name="Calhoun S."/>
            <person name="Haridas S."/>
            <person name="Kuo A."/>
            <person name="Mondo S."/>
            <person name="Pangilinan J."/>
            <person name="Riley R."/>
            <person name="Labutti K."/>
            <person name="Andreopoulos B."/>
            <person name="Lipzen A."/>
            <person name="Chen C."/>
            <person name="Yanf M."/>
            <person name="Daum C."/>
            <person name="Ng V."/>
            <person name="Clum A."/>
            <person name="Ohm R."/>
            <person name="Martin F."/>
            <person name="Silar P."/>
            <person name="Natvig D."/>
            <person name="Lalanne C."/>
            <person name="Gautier V."/>
            <person name="Ament-Velasquez S.L."/>
            <person name="Kruys A."/>
            <person name="Hutchinson M.I."/>
            <person name="Powell A.J."/>
            <person name="Barry K."/>
            <person name="Miller A.N."/>
            <person name="Grigoriev I.V."/>
            <person name="Debuchy R."/>
            <person name="Gladieux P."/>
            <person name="Thoren M.H."/>
            <person name="Johannesson H."/>
        </authorList>
    </citation>
    <scope>NUCLEOTIDE SEQUENCE</scope>
    <source>
        <strain evidence="2">CBS 990.96</strain>
    </source>
</reference>
<comment type="similarity">
    <text evidence="1">Belongs to the histidine acid phosphatase family.</text>
</comment>